<dbReference type="GO" id="GO:0007601">
    <property type="term" value="P:visual perception"/>
    <property type="evidence" value="ECO:0007669"/>
    <property type="project" value="UniProtKB-KW"/>
</dbReference>
<keyword evidence="4 10" id="KW-1133">Transmembrane helix</keyword>
<keyword evidence="7" id="KW-0675">Receptor</keyword>
<dbReference type="PROSITE" id="PS50262">
    <property type="entry name" value="G_PROTEIN_RECEP_F1_2"/>
    <property type="match status" value="1"/>
</dbReference>
<keyword evidence="9" id="KW-0716">Sensory transduction</keyword>
<feature type="transmembrane region" description="Helical" evidence="10">
    <location>
        <begin position="263"/>
        <end position="282"/>
    </location>
</feature>
<feature type="transmembrane region" description="Helical" evidence="10">
    <location>
        <begin position="88"/>
        <end position="107"/>
    </location>
</feature>
<feature type="transmembrane region" description="Helical" evidence="10">
    <location>
        <begin position="225"/>
        <end position="251"/>
    </location>
</feature>
<dbReference type="Proteomes" id="UP000192247">
    <property type="component" value="Unassembled WGS sequence"/>
</dbReference>
<gene>
    <name evidence="12" type="ORF">BIW11_11163</name>
</gene>
<name>A0A1V9XCQ0_9ACAR</name>
<comment type="similarity">
    <text evidence="2">Belongs to the G-protein coupled receptor 1 family.</text>
</comment>
<evidence type="ECO:0000256" key="10">
    <source>
        <dbReference type="SAM" id="Phobius"/>
    </source>
</evidence>
<evidence type="ECO:0000256" key="9">
    <source>
        <dbReference type="ARBA" id="ARBA00023305"/>
    </source>
</evidence>
<dbReference type="PANTHER" id="PTHR24240">
    <property type="entry name" value="OPSIN"/>
    <property type="match status" value="1"/>
</dbReference>
<sequence>MSGDGALLSTPITDSFHLLILDRHVAATAASATFNDYIVNASVTQRHNTIPPPSSSFGNVYGAIHSRAPSTYNVPYQSPYPQNALSNLVLYGIFSVLGTTFNIFEISTLIVQECLRRRGNLLLANQALANLIITAGSFPVTCVAILAITQDEKYVCHAQWFCALMSFFVNIFNFLCIALENYVRACRPEEMVEDGELGDRRVLPIVATRPGEFRGVYRTLCAAPIVVLLVFLGWALAAAACLTSFFVTQGLDICNNDLRQSRMLLTLAAPIAFSVVVFAKAVNEHRDFTVHLELRNCSATREQILQRRLLRTNFTAFLLFVLCWLPFLMCVILKPSLKSAIRDNLFFVAQSYSCVCPLVYGATHDAFRQGFVYLIHYFCCKSHPEIPKPPVAPDDRQRAGAVRVGMRMVETRRTPPRGTKMSTMGLLSFAGGSEVNRMRYEEDFL</sequence>
<dbReference type="GO" id="GO:0004930">
    <property type="term" value="F:G protein-coupled receptor activity"/>
    <property type="evidence" value="ECO:0007669"/>
    <property type="project" value="UniProtKB-KW"/>
</dbReference>
<dbReference type="SUPFAM" id="SSF81321">
    <property type="entry name" value="Family A G protein-coupled receptor-like"/>
    <property type="match status" value="2"/>
</dbReference>
<dbReference type="AlphaFoldDB" id="A0A1V9XCQ0"/>
<proteinExistence type="inferred from homology"/>
<dbReference type="STRING" id="418985.A0A1V9XCQ0"/>
<evidence type="ECO:0000256" key="6">
    <source>
        <dbReference type="ARBA" id="ARBA00023136"/>
    </source>
</evidence>
<dbReference type="EMBL" id="MNPL01015232">
    <property type="protein sequence ID" value="OQR71173.1"/>
    <property type="molecule type" value="Genomic_DNA"/>
</dbReference>
<evidence type="ECO:0000256" key="8">
    <source>
        <dbReference type="ARBA" id="ARBA00023224"/>
    </source>
</evidence>
<dbReference type="InterPro" id="IPR017452">
    <property type="entry name" value="GPCR_Rhodpsn_7TM"/>
</dbReference>
<keyword evidence="5" id="KW-0297">G-protein coupled receptor</keyword>
<keyword evidence="3 10" id="KW-0812">Transmembrane</keyword>
<comment type="caution">
    <text evidence="12">The sequence shown here is derived from an EMBL/GenBank/DDBJ whole genome shotgun (WGS) entry which is preliminary data.</text>
</comment>
<evidence type="ECO:0000313" key="12">
    <source>
        <dbReference type="EMBL" id="OQR71173.1"/>
    </source>
</evidence>
<protein>
    <submittedName>
        <fullName evidence="12">Pinopsin-like(A pineal photoreceptive molecule)</fullName>
    </submittedName>
</protein>
<evidence type="ECO:0000259" key="11">
    <source>
        <dbReference type="PROSITE" id="PS50262"/>
    </source>
</evidence>
<evidence type="ECO:0000256" key="1">
    <source>
        <dbReference type="ARBA" id="ARBA00004141"/>
    </source>
</evidence>
<dbReference type="CDD" id="cd00637">
    <property type="entry name" value="7tm_classA_rhodopsin-like"/>
    <property type="match status" value="1"/>
</dbReference>
<dbReference type="InterPro" id="IPR000276">
    <property type="entry name" value="GPCR_Rhodpsn"/>
</dbReference>
<evidence type="ECO:0000256" key="7">
    <source>
        <dbReference type="ARBA" id="ARBA00023170"/>
    </source>
</evidence>
<feature type="domain" description="G-protein coupled receptors family 1 profile" evidence="11">
    <location>
        <begin position="101"/>
        <end position="360"/>
    </location>
</feature>
<evidence type="ECO:0000256" key="5">
    <source>
        <dbReference type="ARBA" id="ARBA00023040"/>
    </source>
</evidence>
<dbReference type="Gene3D" id="1.20.1070.10">
    <property type="entry name" value="Rhodopsin 7-helix transmembrane proteins"/>
    <property type="match status" value="1"/>
</dbReference>
<evidence type="ECO:0000313" key="13">
    <source>
        <dbReference type="Proteomes" id="UP000192247"/>
    </source>
</evidence>
<feature type="transmembrane region" description="Helical" evidence="10">
    <location>
        <begin position="127"/>
        <end position="148"/>
    </location>
</feature>
<accession>A0A1V9XCQ0</accession>
<dbReference type="OrthoDB" id="5984709at2759"/>
<dbReference type="GO" id="GO:0016020">
    <property type="term" value="C:membrane"/>
    <property type="evidence" value="ECO:0007669"/>
    <property type="project" value="UniProtKB-SubCell"/>
</dbReference>
<keyword evidence="8" id="KW-0807">Transducer</keyword>
<reference evidence="12 13" key="1">
    <citation type="journal article" date="2017" name="Gigascience">
        <title>Draft genome of the honey bee ectoparasitic mite, Tropilaelaps mercedesae, is shaped by the parasitic life history.</title>
        <authorList>
            <person name="Dong X."/>
            <person name="Armstrong S.D."/>
            <person name="Xia D."/>
            <person name="Makepeace B.L."/>
            <person name="Darby A.C."/>
            <person name="Kadowaki T."/>
        </authorList>
    </citation>
    <scope>NUCLEOTIDE SEQUENCE [LARGE SCALE GENOMIC DNA]</scope>
    <source>
        <strain evidence="12">Wuxi-XJTLU</strain>
    </source>
</reference>
<comment type="subcellular location">
    <subcellularLocation>
        <location evidence="1">Membrane</location>
        <topology evidence="1">Multi-pass membrane protein</topology>
    </subcellularLocation>
</comment>
<evidence type="ECO:0000256" key="3">
    <source>
        <dbReference type="ARBA" id="ARBA00022692"/>
    </source>
</evidence>
<organism evidence="12 13">
    <name type="scientific">Tropilaelaps mercedesae</name>
    <dbReference type="NCBI Taxonomy" id="418985"/>
    <lineage>
        <taxon>Eukaryota</taxon>
        <taxon>Metazoa</taxon>
        <taxon>Ecdysozoa</taxon>
        <taxon>Arthropoda</taxon>
        <taxon>Chelicerata</taxon>
        <taxon>Arachnida</taxon>
        <taxon>Acari</taxon>
        <taxon>Parasitiformes</taxon>
        <taxon>Mesostigmata</taxon>
        <taxon>Gamasina</taxon>
        <taxon>Dermanyssoidea</taxon>
        <taxon>Laelapidae</taxon>
        <taxon>Tropilaelaps</taxon>
    </lineage>
</organism>
<evidence type="ECO:0000256" key="4">
    <source>
        <dbReference type="ARBA" id="ARBA00022989"/>
    </source>
</evidence>
<feature type="transmembrane region" description="Helical" evidence="10">
    <location>
        <begin position="314"/>
        <end position="333"/>
    </location>
</feature>
<evidence type="ECO:0000256" key="2">
    <source>
        <dbReference type="ARBA" id="ARBA00010663"/>
    </source>
</evidence>
<dbReference type="PRINTS" id="PR00237">
    <property type="entry name" value="GPCRRHODOPSN"/>
</dbReference>
<dbReference type="InterPro" id="IPR050125">
    <property type="entry name" value="GPCR_opsins"/>
</dbReference>
<feature type="transmembrane region" description="Helical" evidence="10">
    <location>
        <begin position="160"/>
        <end position="183"/>
    </location>
</feature>
<keyword evidence="6 10" id="KW-0472">Membrane</keyword>
<dbReference type="InParanoid" id="A0A1V9XCQ0"/>
<keyword evidence="9" id="KW-0844">Vision</keyword>
<keyword evidence="13" id="KW-1185">Reference proteome</keyword>